<keyword evidence="2" id="KW-1185">Reference proteome</keyword>
<reference evidence="1 2" key="1">
    <citation type="submission" date="2019-06" db="EMBL/GenBank/DDBJ databases">
        <title>Sulfurimonas gotlandica sp. nov., a chemoautotrophic and psychrotolerant epsilonproteobacterium isolated from a pelagic redoxcline, and an emended description of the genus Sulfurimonas.</title>
        <authorList>
            <person name="Wang S."/>
            <person name="Jiang L."/>
            <person name="Shao Z."/>
        </authorList>
    </citation>
    <scope>NUCLEOTIDE SEQUENCE [LARGE SCALE GENOMIC DNA]</scope>
    <source>
        <strain evidence="1 2">S2-6</strain>
    </source>
</reference>
<proteinExistence type="predicted"/>
<evidence type="ECO:0000313" key="1">
    <source>
        <dbReference type="EMBL" id="QOP43748.1"/>
    </source>
</evidence>
<dbReference type="KEGG" id="ssei:FJR45_07210"/>
<dbReference type="RefSeq" id="WP_193149937.1">
    <property type="nucleotide sequence ID" value="NZ_CP041235.1"/>
</dbReference>
<name>A0A7M1B4V2_9BACT</name>
<dbReference type="EMBL" id="CP041235">
    <property type="protein sequence ID" value="QOP43748.1"/>
    <property type="molecule type" value="Genomic_DNA"/>
</dbReference>
<organism evidence="1 2">
    <name type="scientific">Sulfurimonas sediminis</name>
    <dbReference type="NCBI Taxonomy" id="2590020"/>
    <lineage>
        <taxon>Bacteria</taxon>
        <taxon>Pseudomonadati</taxon>
        <taxon>Campylobacterota</taxon>
        <taxon>Epsilonproteobacteria</taxon>
        <taxon>Campylobacterales</taxon>
        <taxon>Sulfurimonadaceae</taxon>
        <taxon>Sulfurimonas</taxon>
    </lineage>
</organism>
<accession>A0A7M1B4V2</accession>
<gene>
    <name evidence="1" type="ORF">FJR45_07210</name>
</gene>
<dbReference type="Proteomes" id="UP000593719">
    <property type="component" value="Chromosome"/>
</dbReference>
<sequence length="283" mass="33583">MRDYREYFWMGIRQTPSISKFPQTIREQFIEYIDSGISSKFKFVTIEAIYDDLKNFSALKKGVKAKRTALVELELNAIKQAYSLIIFPESVGSYTELGYFTAIDETKEKIYVVNDYNYSGAKSYLNHIIDVIHNDREMRALQIDFKSTDNNHKFAELIHNLEEDYTSHQHTLKFMESEFFPLVVTYEIIRLMPILSYRQIEDMTRELLDNLEYSKYEKKNFTVLISLLVVAKVIERFKEEEQIYFRPIDSDYTLVDTNLTERQKATLIKLQLEYGQEDSRSYI</sequence>
<dbReference type="AlphaFoldDB" id="A0A7M1B4V2"/>
<protein>
    <submittedName>
        <fullName evidence="1">Uncharacterized protein</fullName>
    </submittedName>
</protein>
<evidence type="ECO:0000313" key="2">
    <source>
        <dbReference type="Proteomes" id="UP000593719"/>
    </source>
</evidence>